<dbReference type="InterPro" id="IPR012255">
    <property type="entry name" value="ETF_b"/>
</dbReference>
<dbReference type="Pfam" id="PF01012">
    <property type="entry name" value="ETF"/>
    <property type="match status" value="1"/>
</dbReference>
<dbReference type="SUPFAM" id="SSF52402">
    <property type="entry name" value="Adenine nucleotide alpha hydrolases-like"/>
    <property type="match status" value="1"/>
</dbReference>
<dbReference type="PANTHER" id="PTHR21294:SF17">
    <property type="entry name" value="PROTEIN FIXA"/>
    <property type="match status" value="1"/>
</dbReference>
<dbReference type="InterPro" id="IPR033948">
    <property type="entry name" value="ETF_beta_N"/>
</dbReference>
<protein>
    <recommendedName>
        <fullName evidence="1">Electron transfer flavoprotein small subunit</fullName>
    </recommendedName>
</protein>
<keyword evidence="4" id="KW-1185">Reference proteome</keyword>
<organism evidence="3 4">
    <name type="scientific">Anaerotruncus colihominis</name>
    <dbReference type="NCBI Taxonomy" id="169435"/>
    <lineage>
        <taxon>Bacteria</taxon>
        <taxon>Bacillati</taxon>
        <taxon>Bacillota</taxon>
        <taxon>Clostridia</taxon>
        <taxon>Eubacteriales</taxon>
        <taxon>Oscillospiraceae</taxon>
        <taxon>Anaerotruncus</taxon>
    </lineage>
</organism>
<evidence type="ECO:0000313" key="4">
    <source>
        <dbReference type="Proteomes" id="UP000446866"/>
    </source>
</evidence>
<dbReference type="PIRSF" id="PIRSF000090">
    <property type="entry name" value="Beta-ETF"/>
    <property type="match status" value="1"/>
</dbReference>
<reference evidence="3 4" key="1">
    <citation type="submission" date="2018-08" db="EMBL/GenBank/DDBJ databases">
        <title>Murine metabolic-syndrome-specific gut microbial biobank.</title>
        <authorList>
            <person name="Liu C."/>
        </authorList>
    </citation>
    <scope>NUCLEOTIDE SEQUENCE [LARGE SCALE GENOMIC DNA]</scope>
    <source>
        <strain evidence="3 4">28</strain>
    </source>
</reference>
<dbReference type="InterPro" id="IPR014730">
    <property type="entry name" value="ETF_a/b_N"/>
</dbReference>
<comment type="caution">
    <text evidence="3">The sequence shown here is derived from an EMBL/GenBank/DDBJ whole genome shotgun (WGS) entry which is preliminary data.</text>
</comment>
<evidence type="ECO:0000259" key="2">
    <source>
        <dbReference type="SMART" id="SM00893"/>
    </source>
</evidence>
<dbReference type="GO" id="GO:0009055">
    <property type="term" value="F:electron transfer activity"/>
    <property type="evidence" value="ECO:0007669"/>
    <property type="project" value="InterPro"/>
</dbReference>
<dbReference type="RefSeq" id="WP_160202942.1">
    <property type="nucleotide sequence ID" value="NZ_QXWK01000030.1"/>
</dbReference>
<evidence type="ECO:0000256" key="1">
    <source>
        <dbReference type="ARBA" id="ARBA00042002"/>
    </source>
</evidence>
<dbReference type="SMART" id="SM00893">
    <property type="entry name" value="ETF"/>
    <property type="match status" value="1"/>
</dbReference>
<dbReference type="Gene3D" id="3.40.50.620">
    <property type="entry name" value="HUPs"/>
    <property type="match status" value="1"/>
</dbReference>
<dbReference type="InterPro" id="IPR014729">
    <property type="entry name" value="Rossmann-like_a/b/a_fold"/>
</dbReference>
<gene>
    <name evidence="3" type="ORF">D0435_13450</name>
</gene>
<sequence length="265" mass="28685">MNILVLIKEVPDMEKVRFDSERGVVDRSSAPAEINPFDESALQAALELKRKYGAHVTAMTMGPLRAEKTLQDAYARGADEGILLTDRAFGGSDTIATSKALSAAVAAGDYDLILCGEKSVDGDTAQVGAETAELLGIPHAYYVDSIELTDEKTVRVSIENLCGSRQIRTMYLPALIGVTKNIGKLQLPTVDRKLESLTADIRKIGLSDLPSLSKEDTGFAGSPTKVACIEVPKTEERESRVFREKLPDFIDLLKKELTEGGVRVG</sequence>
<proteinExistence type="predicted"/>
<evidence type="ECO:0000313" key="3">
    <source>
        <dbReference type="EMBL" id="NBH62656.1"/>
    </source>
</evidence>
<dbReference type="AlphaFoldDB" id="A0A845QLZ2"/>
<dbReference type="PANTHER" id="PTHR21294">
    <property type="entry name" value="ELECTRON TRANSFER FLAVOPROTEIN BETA-SUBUNIT"/>
    <property type="match status" value="1"/>
</dbReference>
<dbReference type="EMBL" id="QXWK01000030">
    <property type="protein sequence ID" value="NBH62656.1"/>
    <property type="molecule type" value="Genomic_DNA"/>
</dbReference>
<accession>A0A845QLZ2</accession>
<name>A0A845QLZ2_9FIRM</name>
<feature type="domain" description="Electron transfer flavoprotein alpha/beta-subunit N-terminal" evidence="2">
    <location>
        <begin position="22"/>
        <end position="213"/>
    </location>
</feature>
<dbReference type="Proteomes" id="UP000446866">
    <property type="component" value="Unassembled WGS sequence"/>
</dbReference>
<dbReference type="CDD" id="cd01714">
    <property type="entry name" value="ETF_beta"/>
    <property type="match status" value="1"/>
</dbReference>